<protein>
    <submittedName>
        <fullName evidence="2">Uncharacterized protein</fullName>
    </submittedName>
</protein>
<reference evidence="2" key="1">
    <citation type="submission" date="2021-07" db="EMBL/GenBank/DDBJ databases">
        <authorList>
            <person name="Branca A.L. A."/>
        </authorList>
    </citation>
    <scope>NUCLEOTIDE SEQUENCE</scope>
</reference>
<dbReference type="Proteomes" id="UP001153461">
    <property type="component" value="Unassembled WGS sequence"/>
</dbReference>
<dbReference type="OrthoDB" id="5429634at2759"/>
<sequence length="111" mass="12519">MACLLRPCHSCKLFPEILTVIYIAVEAYMGWCVVYWSGIMVIPWLIVAVAILILMFWRFKSAGMLIAMSCSAVISAACHPTSDDVDAAKKPVKWDRLIWKLRVFVRSLGLV</sequence>
<comment type="caution">
    <text evidence="2">The sequence shown here is derived from an EMBL/GenBank/DDBJ whole genome shotgun (WGS) entry which is preliminary data.</text>
</comment>
<evidence type="ECO:0000313" key="2">
    <source>
        <dbReference type="EMBL" id="CAG8176481.1"/>
    </source>
</evidence>
<evidence type="ECO:0000313" key="3">
    <source>
        <dbReference type="Proteomes" id="UP001153461"/>
    </source>
</evidence>
<feature type="transmembrane region" description="Helical" evidence="1">
    <location>
        <begin position="33"/>
        <end position="57"/>
    </location>
</feature>
<accession>A0A9W4I018</accession>
<keyword evidence="1" id="KW-0472">Membrane</keyword>
<organism evidence="2 3">
    <name type="scientific">Penicillium nalgiovense</name>
    <dbReference type="NCBI Taxonomy" id="60175"/>
    <lineage>
        <taxon>Eukaryota</taxon>
        <taxon>Fungi</taxon>
        <taxon>Dikarya</taxon>
        <taxon>Ascomycota</taxon>
        <taxon>Pezizomycotina</taxon>
        <taxon>Eurotiomycetes</taxon>
        <taxon>Eurotiomycetidae</taxon>
        <taxon>Eurotiales</taxon>
        <taxon>Aspergillaceae</taxon>
        <taxon>Penicillium</taxon>
    </lineage>
</organism>
<evidence type="ECO:0000256" key="1">
    <source>
        <dbReference type="SAM" id="Phobius"/>
    </source>
</evidence>
<gene>
    <name evidence="2" type="ORF">PNAL_LOCUS6805</name>
</gene>
<proteinExistence type="predicted"/>
<name>A0A9W4I018_PENNA</name>
<keyword evidence="1" id="KW-1133">Transmembrane helix</keyword>
<dbReference type="EMBL" id="CAJVNV010000366">
    <property type="protein sequence ID" value="CAG8176481.1"/>
    <property type="molecule type" value="Genomic_DNA"/>
</dbReference>
<keyword evidence="1" id="KW-0812">Transmembrane</keyword>
<dbReference type="AlphaFoldDB" id="A0A9W4I018"/>